<dbReference type="InterPro" id="IPR014030">
    <property type="entry name" value="Ketoacyl_synth_N"/>
</dbReference>
<dbReference type="PANTHER" id="PTHR11712">
    <property type="entry name" value="POLYKETIDE SYNTHASE-RELATED"/>
    <property type="match status" value="1"/>
</dbReference>
<reference evidence="3" key="1">
    <citation type="journal article" date="2013" name="Environ. Microbiol.">
        <title>Microbiota from the distal guts of lean and obese adolescents exhibit partial functional redundancy besides clear differences in community structure.</title>
        <authorList>
            <person name="Ferrer M."/>
            <person name="Ruiz A."/>
            <person name="Lanza F."/>
            <person name="Haange S.B."/>
            <person name="Oberbach A."/>
            <person name="Till H."/>
            <person name="Bargiela R."/>
            <person name="Campoy C."/>
            <person name="Segura M.T."/>
            <person name="Richter M."/>
            <person name="von Bergen M."/>
            <person name="Seifert J."/>
            <person name="Suarez A."/>
        </authorList>
    </citation>
    <scope>NUCLEOTIDE SEQUENCE</scope>
</reference>
<dbReference type="InterPro" id="IPR000794">
    <property type="entry name" value="Beta-ketoacyl_synthase"/>
</dbReference>
<dbReference type="GO" id="GO:0004315">
    <property type="term" value="F:3-oxoacyl-[acyl-carrier-protein] synthase activity"/>
    <property type="evidence" value="ECO:0007669"/>
    <property type="project" value="TreeGrafter"/>
</dbReference>
<gene>
    <name evidence="3" type="ORF">OBE_11919</name>
</gene>
<feature type="non-terminal residue" evidence="3">
    <location>
        <position position="1"/>
    </location>
</feature>
<dbReference type="InterPro" id="IPR016039">
    <property type="entry name" value="Thiolase-like"/>
</dbReference>
<dbReference type="EMBL" id="AJWZ01008224">
    <property type="protein sequence ID" value="EKC54728.1"/>
    <property type="molecule type" value="Genomic_DNA"/>
</dbReference>
<feature type="domain" description="Beta-ketoacyl synthase-like N-terminal" evidence="2">
    <location>
        <begin position="45"/>
        <end position="169"/>
    </location>
</feature>
<proteinExistence type="predicted"/>
<dbReference type="AlphaFoldDB" id="K1SBC9"/>
<name>K1SBC9_9ZZZZ</name>
<dbReference type="PANTHER" id="PTHR11712:SF336">
    <property type="entry name" value="3-OXOACYL-[ACYL-CARRIER-PROTEIN] SYNTHASE, MITOCHONDRIAL"/>
    <property type="match status" value="1"/>
</dbReference>
<keyword evidence="1" id="KW-0808">Transferase</keyword>
<evidence type="ECO:0000256" key="1">
    <source>
        <dbReference type="ARBA" id="ARBA00022679"/>
    </source>
</evidence>
<dbReference type="Pfam" id="PF00109">
    <property type="entry name" value="ketoacyl-synt"/>
    <property type="match status" value="1"/>
</dbReference>
<evidence type="ECO:0000313" key="3">
    <source>
        <dbReference type="EMBL" id="EKC54728.1"/>
    </source>
</evidence>
<feature type="non-terminal residue" evidence="3">
    <location>
        <position position="176"/>
    </location>
</feature>
<dbReference type="GO" id="GO:0006633">
    <property type="term" value="P:fatty acid biosynthetic process"/>
    <property type="evidence" value="ECO:0007669"/>
    <property type="project" value="TreeGrafter"/>
</dbReference>
<accession>K1SBC9</accession>
<dbReference type="Gene3D" id="3.40.47.10">
    <property type="match status" value="1"/>
</dbReference>
<sequence length="176" mass="18939">DNSKNEKIYITGISKLTGTKTDEHSLNCNLTSEDYDKHGIKVAFYRKLDRFSQLQLLSGMDALADADIKIDKDNEYKTGIVIGTADGPMTEIVDFQKKAITRGTEKGSAFSFPNTVYNAAGGYLSIFSGIKGYNATVANGNQAGLQSICYAADILADGNESVMLAAGTDENTKTNL</sequence>
<evidence type="ECO:0000259" key="2">
    <source>
        <dbReference type="Pfam" id="PF00109"/>
    </source>
</evidence>
<dbReference type="SUPFAM" id="SSF53901">
    <property type="entry name" value="Thiolase-like"/>
    <property type="match status" value="1"/>
</dbReference>
<protein>
    <submittedName>
        <fullName evidence="3">3-oxoacyl-(Acyl-carrier-protein) synthase II</fullName>
    </submittedName>
</protein>
<organism evidence="3">
    <name type="scientific">human gut metagenome</name>
    <dbReference type="NCBI Taxonomy" id="408170"/>
    <lineage>
        <taxon>unclassified sequences</taxon>
        <taxon>metagenomes</taxon>
        <taxon>organismal metagenomes</taxon>
    </lineage>
</organism>
<comment type="caution">
    <text evidence="3">The sequence shown here is derived from an EMBL/GenBank/DDBJ whole genome shotgun (WGS) entry which is preliminary data.</text>
</comment>